<comment type="caution">
    <text evidence="3">The sequence shown here is derived from an EMBL/GenBank/DDBJ whole genome shotgun (WGS) entry which is preliminary data.</text>
</comment>
<sequence>MAKILPEERALKFIATRKTLFMATRNTKGVLWASYSPFVYHDGHFYVGINYIAQHTRDLLESNELCVFFREDEENAKNIYALERFAVNCLARVVHEASAEWHEVIRLFEGKFGAQFELARQLRDFYLFSLEPTDQGRYVRGFAQAFDVAADFGSSVHVQGNHQERGGVSEPEDGKKR</sequence>
<dbReference type="PANTHER" id="PTHR35176">
    <property type="entry name" value="HEME OXYGENASE HI_0854-RELATED"/>
    <property type="match status" value="1"/>
</dbReference>
<evidence type="ECO:0000259" key="2">
    <source>
        <dbReference type="Pfam" id="PF01243"/>
    </source>
</evidence>
<evidence type="ECO:0000256" key="1">
    <source>
        <dbReference type="ARBA" id="ARBA00023002"/>
    </source>
</evidence>
<dbReference type="Gene3D" id="2.30.110.10">
    <property type="entry name" value="Electron Transport, Fmn-binding Protein, Chain A"/>
    <property type="match status" value="1"/>
</dbReference>
<dbReference type="Proteomes" id="UP000177996">
    <property type="component" value="Unassembled WGS sequence"/>
</dbReference>
<dbReference type="GO" id="GO:0016627">
    <property type="term" value="F:oxidoreductase activity, acting on the CH-CH group of donors"/>
    <property type="evidence" value="ECO:0007669"/>
    <property type="project" value="TreeGrafter"/>
</dbReference>
<dbReference type="Pfam" id="PF01243">
    <property type="entry name" value="PNPOx_N"/>
    <property type="match status" value="1"/>
</dbReference>
<dbReference type="InterPro" id="IPR052019">
    <property type="entry name" value="F420H2_bilvrd_red/Heme_oxyg"/>
</dbReference>
<dbReference type="SUPFAM" id="SSF50475">
    <property type="entry name" value="FMN-binding split barrel"/>
    <property type="match status" value="1"/>
</dbReference>
<dbReference type="PANTHER" id="PTHR35176:SF6">
    <property type="entry name" value="HEME OXYGENASE HI_0854-RELATED"/>
    <property type="match status" value="1"/>
</dbReference>
<evidence type="ECO:0000313" key="3">
    <source>
        <dbReference type="EMBL" id="OGZ10873.1"/>
    </source>
</evidence>
<keyword evidence="1" id="KW-0560">Oxidoreductase</keyword>
<dbReference type="PIRSF" id="PIRSF004633">
    <property type="entry name" value="UCP_PLP_oxd"/>
    <property type="match status" value="1"/>
</dbReference>
<protein>
    <recommendedName>
        <fullName evidence="2">Pyridoxamine 5'-phosphate oxidase N-terminal domain-containing protein</fullName>
    </recommendedName>
</protein>
<name>A0A1G2DBF7_9BACT</name>
<gene>
    <name evidence="3" type="ORF">A3D65_00165</name>
</gene>
<dbReference type="GO" id="GO:0005829">
    <property type="term" value="C:cytosol"/>
    <property type="evidence" value="ECO:0007669"/>
    <property type="project" value="TreeGrafter"/>
</dbReference>
<dbReference type="STRING" id="1798661.A3D65_00165"/>
<feature type="domain" description="Pyridoxamine 5'-phosphate oxidase N-terminal" evidence="2">
    <location>
        <begin position="8"/>
        <end position="133"/>
    </location>
</feature>
<dbReference type="GO" id="GO:0070967">
    <property type="term" value="F:coenzyme F420 binding"/>
    <property type="evidence" value="ECO:0007669"/>
    <property type="project" value="TreeGrafter"/>
</dbReference>
<dbReference type="InterPro" id="IPR011576">
    <property type="entry name" value="Pyridox_Oxase_N"/>
</dbReference>
<accession>A0A1G2DBF7</accession>
<dbReference type="InterPro" id="IPR014419">
    <property type="entry name" value="HutZ"/>
</dbReference>
<dbReference type="InterPro" id="IPR012349">
    <property type="entry name" value="Split_barrel_FMN-bd"/>
</dbReference>
<dbReference type="EMBL" id="MHLL01000001">
    <property type="protein sequence ID" value="OGZ10873.1"/>
    <property type="molecule type" value="Genomic_DNA"/>
</dbReference>
<dbReference type="AlphaFoldDB" id="A0A1G2DBF7"/>
<organism evidence="3 4">
    <name type="scientific">Candidatus Lloydbacteria bacterium RIFCSPHIGHO2_02_FULL_50_13</name>
    <dbReference type="NCBI Taxonomy" id="1798661"/>
    <lineage>
        <taxon>Bacteria</taxon>
        <taxon>Candidatus Lloydiibacteriota</taxon>
    </lineage>
</organism>
<evidence type="ECO:0000313" key="4">
    <source>
        <dbReference type="Proteomes" id="UP000177996"/>
    </source>
</evidence>
<proteinExistence type="predicted"/>
<reference evidence="3 4" key="1">
    <citation type="journal article" date="2016" name="Nat. Commun.">
        <title>Thousands of microbial genomes shed light on interconnected biogeochemical processes in an aquifer system.</title>
        <authorList>
            <person name="Anantharaman K."/>
            <person name="Brown C.T."/>
            <person name="Hug L.A."/>
            <person name="Sharon I."/>
            <person name="Castelle C.J."/>
            <person name="Probst A.J."/>
            <person name="Thomas B.C."/>
            <person name="Singh A."/>
            <person name="Wilkins M.J."/>
            <person name="Karaoz U."/>
            <person name="Brodie E.L."/>
            <person name="Williams K.H."/>
            <person name="Hubbard S.S."/>
            <person name="Banfield J.F."/>
        </authorList>
    </citation>
    <scope>NUCLEOTIDE SEQUENCE [LARGE SCALE GENOMIC DNA]</scope>
</reference>